<feature type="region of interest" description="Disordered" evidence="1">
    <location>
        <begin position="72"/>
        <end position="130"/>
    </location>
</feature>
<gene>
    <name evidence="2" type="ORF">SCHPADRAFT_888998</name>
</gene>
<organism evidence="2 3">
    <name type="scientific">Schizopora paradoxa</name>
    <dbReference type="NCBI Taxonomy" id="27342"/>
    <lineage>
        <taxon>Eukaryota</taxon>
        <taxon>Fungi</taxon>
        <taxon>Dikarya</taxon>
        <taxon>Basidiomycota</taxon>
        <taxon>Agaricomycotina</taxon>
        <taxon>Agaricomycetes</taxon>
        <taxon>Hymenochaetales</taxon>
        <taxon>Schizoporaceae</taxon>
        <taxon>Schizopora</taxon>
    </lineage>
</organism>
<evidence type="ECO:0000313" key="2">
    <source>
        <dbReference type="EMBL" id="KLO14834.1"/>
    </source>
</evidence>
<sequence length="237" mass="27959">MPVPKKLKLEFPLALKRGRLTAKDMEECLKVKPMARLPVPLVPKDGSMRFRPPRLHYGWPLDEPDILLQIAKEKNIPPRGRSKTTISPKEVLISNDDDRDEEEEEESEEEDEDENEDDDTEDDSEPCPPRFSLTTSWLRKDALNVVAQELGLVSEPYVHEVFFQEKGAVQMIAFTNNYELVDRPPKRSDVDELRKYFKFEGSPMWYLDTYYWTWNCERYWDLRCAHFVLSRTSERND</sequence>
<reference evidence="2 3" key="1">
    <citation type="submission" date="2015-04" db="EMBL/GenBank/DDBJ databases">
        <title>Complete genome sequence of Schizopora paradoxa KUC8140, a cosmopolitan wood degrader in East Asia.</title>
        <authorList>
            <consortium name="DOE Joint Genome Institute"/>
            <person name="Min B."/>
            <person name="Park H."/>
            <person name="Jang Y."/>
            <person name="Kim J.-J."/>
            <person name="Kim K.H."/>
            <person name="Pangilinan J."/>
            <person name="Lipzen A."/>
            <person name="Riley R."/>
            <person name="Grigoriev I.V."/>
            <person name="Spatafora J.W."/>
            <person name="Choi I.-G."/>
        </authorList>
    </citation>
    <scope>NUCLEOTIDE SEQUENCE [LARGE SCALE GENOMIC DNA]</scope>
    <source>
        <strain evidence="2 3">KUC8140</strain>
    </source>
</reference>
<dbReference type="EMBL" id="KQ085938">
    <property type="protein sequence ID" value="KLO14834.1"/>
    <property type="molecule type" value="Genomic_DNA"/>
</dbReference>
<evidence type="ECO:0000256" key="1">
    <source>
        <dbReference type="SAM" id="MobiDB-lite"/>
    </source>
</evidence>
<dbReference type="InParanoid" id="A0A0H2RSJ4"/>
<dbReference type="AlphaFoldDB" id="A0A0H2RSJ4"/>
<keyword evidence="3" id="KW-1185">Reference proteome</keyword>
<protein>
    <submittedName>
        <fullName evidence="2">Uncharacterized protein</fullName>
    </submittedName>
</protein>
<dbReference type="Proteomes" id="UP000053477">
    <property type="component" value="Unassembled WGS sequence"/>
</dbReference>
<accession>A0A0H2RSJ4</accession>
<proteinExistence type="predicted"/>
<feature type="compositionally biased region" description="Acidic residues" evidence="1">
    <location>
        <begin position="95"/>
        <end position="125"/>
    </location>
</feature>
<evidence type="ECO:0000313" key="3">
    <source>
        <dbReference type="Proteomes" id="UP000053477"/>
    </source>
</evidence>
<name>A0A0H2RSJ4_9AGAM</name>